<dbReference type="GO" id="GO:0003677">
    <property type="term" value="F:DNA binding"/>
    <property type="evidence" value="ECO:0007669"/>
    <property type="project" value="InterPro"/>
</dbReference>
<keyword evidence="3" id="KW-0235">DNA replication</keyword>
<dbReference type="GO" id="GO:0006261">
    <property type="term" value="P:DNA-templated DNA replication"/>
    <property type="evidence" value="ECO:0007669"/>
    <property type="project" value="TreeGrafter"/>
</dbReference>
<feature type="domain" description="DNA polymerase III delta N-terminal" evidence="5">
    <location>
        <begin position="3"/>
        <end position="116"/>
    </location>
</feature>
<organism evidence="7 8">
    <name type="scientific">Mycoplasma anserisalpingitidis</name>
    <dbReference type="NCBI Taxonomy" id="519450"/>
    <lineage>
        <taxon>Bacteria</taxon>
        <taxon>Bacillati</taxon>
        <taxon>Mycoplasmatota</taxon>
        <taxon>Mollicutes</taxon>
        <taxon>Mycoplasmataceae</taxon>
        <taxon>Mycoplasma</taxon>
    </lineage>
</organism>
<dbReference type="EMBL" id="CP041663">
    <property type="protein sequence ID" value="QDY88362.1"/>
    <property type="molecule type" value="Genomic_DNA"/>
</dbReference>
<name>A0A5B8JB89_9MOLU</name>
<reference evidence="8" key="1">
    <citation type="submission" date="2019-07" db="EMBL/GenBank/DDBJ databases">
        <title>Complete genome sequences of three Mycoplasma sp. 1220 strains.</title>
        <authorList>
            <person name="Grozner D."/>
            <person name="Forro B."/>
            <person name="Kovacs A.B."/>
            <person name="Marton S."/>
            <person name="Banyai K."/>
            <person name="Kreizinger Z."/>
            <person name="Sulyok K.M."/>
            <person name="Gyuranecz M."/>
        </authorList>
    </citation>
    <scope>NUCLEOTIDE SEQUENCE [LARGE SCALE GENOMIC DNA]</scope>
    <source>
        <strain evidence="8">MYCAV93</strain>
    </source>
</reference>
<sequence length="312" mass="36417">MIYCIFGDEPYFIENELNKLKKKFSDSNIYRWDTNNSFEELCEILSSLSLFEQNRLIIIEDFEGLVSKKISNEKLDLIVDLLDSNQNDQIIFVTNDSKLEKNVLTNKILNEAKIIESKKISKKDLPGSIFNYIKQKGGTISQADAVVLSEILPDNLSIIISEIDKLLTENKTITSEMFNSSIPKYNLNNIFGFSNSLESYNFSEIWKNYKQQIEEGVEHYTLLMQINSIFSLAHKVYRLKKMDFTTMQMSGYLKIHEFRIKKANSLFNKYGYKKTLKIIKEVAKLEERVIYKGAEIEKEFETFLIKQFAKID</sequence>
<keyword evidence="2" id="KW-0548">Nucleotidyltransferase</keyword>
<dbReference type="NCBIfam" id="TIGR01128">
    <property type="entry name" value="holA"/>
    <property type="match status" value="1"/>
</dbReference>
<dbReference type="Pfam" id="PF06144">
    <property type="entry name" value="DNA_pol3_delta"/>
    <property type="match status" value="1"/>
</dbReference>
<dbReference type="PANTHER" id="PTHR34388:SF1">
    <property type="entry name" value="DNA POLYMERASE III SUBUNIT DELTA"/>
    <property type="match status" value="1"/>
</dbReference>
<accession>A0A5B8JB89</accession>
<evidence type="ECO:0000259" key="6">
    <source>
        <dbReference type="Pfam" id="PF21694"/>
    </source>
</evidence>
<evidence type="ECO:0000256" key="3">
    <source>
        <dbReference type="ARBA" id="ARBA00022705"/>
    </source>
</evidence>
<dbReference type="Gene3D" id="3.40.50.300">
    <property type="entry name" value="P-loop containing nucleotide triphosphate hydrolases"/>
    <property type="match status" value="1"/>
</dbReference>
<protein>
    <submittedName>
        <fullName evidence="7">Uncharacterized protein</fullName>
    </submittedName>
</protein>
<dbReference type="RefSeq" id="WP_146308829.1">
    <property type="nucleotide sequence ID" value="NZ_CP041663.1"/>
</dbReference>
<dbReference type="PANTHER" id="PTHR34388">
    <property type="entry name" value="DNA POLYMERASE III SUBUNIT DELTA"/>
    <property type="match status" value="1"/>
</dbReference>
<dbReference type="InterPro" id="IPR027417">
    <property type="entry name" value="P-loop_NTPase"/>
</dbReference>
<keyword evidence="1" id="KW-0808">Transferase</keyword>
<dbReference type="OrthoDB" id="400018at2"/>
<dbReference type="GO" id="GO:0003887">
    <property type="term" value="F:DNA-directed DNA polymerase activity"/>
    <property type="evidence" value="ECO:0007669"/>
    <property type="project" value="UniProtKB-KW"/>
</dbReference>
<proteinExistence type="predicted"/>
<dbReference type="Proteomes" id="UP000317512">
    <property type="component" value="Chromosome"/>
</dbReference>
<dbReference type="Gene3D" id="1.20.272.10">
    <property type="match status" value="1"/>
</dbReference>
<gene>
    <name evidence="7" type="ORF">FOY43_01635</name>
</gene>
<evidence type="ECO:0000256" key="1">
    <source>
        <dbReference type="ARBA" id="ARBA00022679"/>
    </source>
</evidence>
<evidence type="ECO:0000313" key="7">
    <source>
        <dbReference type="EMBL" id="QDY88362.1"/>
    </source>
</evidence>
<dbReference type="Pfam" id="PF21694">
    <property type="entry name" value="DNA_pol3_delta_C"/>
    <property type="match status" value="1"/>
</dbReference>
<evidence type="ECO:0000256" key="2">
    <source>
        <dbReference type="ARBA" id="ARBA00022695"/>
    </source>
</evidence>
<evidence type="ECO:0000259" key="5">
    <source>
        <dbReference type="Pfam" id="PF06144"/>
    </source>
</evidence>
<dbReference type="InterPro" id="IPR048466">
    <property type="entry name" value="DNA_pol3_delta-like_C"/>
</dbReference>
<dbReference type="AlphaFoldDB" id="A0A5B8JB89"/>
<dbReference type="GO" id="GO:0009360">
    <property type="term" value="C:DNA polymerase III complex"/>
    <property type="evidence" value="ECO:0007669"/>
    <property type="project" value="InterPro"/>
</dbReference>
<keyword evidence="4" id="KW-0239">DNA-directed DNA polymerase</keyword>
<evidence type="ECO:0000256" key="4">
    <source>
        <dbReference type="ARBA" id="ARBA00022932"/>
    </source>
</evidence>
<dbReference type="InterPro" id="IPR005790">
    <property type="entry name" value="DNA_polIII_delta"/>
</dbReference>
<dbReference type="InterPro" id="IPR010372">
    <property type="entry name" value="DNA_pol3_delta_N"/>
</dbReference>
<evidence type="ECO:0000313" key="8">
    <source>
        <dbReference type="Proteomes" id="UP000317512"/>
    </source>
</evidence>
<dbReference type="SUPFAM" id="SSF52540">
    <property type="entry name" value="P-loop containing nucleoside triphosphate hydrolases"/>
    <property type="match status" value="1"/>
</dbReference>
<feature type="domain" description="DNA polymerase III delta subunit-like C-terminal" evidence="6">
    <location>
        <begin position="188"/>
        <end position="306"/>
    </location>
</feature>